<evidence type="ECO:0000256" key="5">
    <source>
        <dbReference type="ARBA" id="ARBA00023274"/>
    </source>
</evidence>
<evidence type="ECO:0000313" key="7">
    <source>
        <dbReference type="EnsemblMetazoa" id="XP_022659872"/>
    </source>
</evidence>
<dbReference type="GO" id="GO:0032543">
    <property type="term" value="P:mitochondrial translation"/>
    <property type="evidence" value="ECO:0007669"/>
    <property type="project" value="TreeGrafter"/>
</dbReference>
<dbReference type="OMA" id="LTMEHEC"/>
<evidence type="ECO:0000256" key="3">
    <source>
        <dbReference type="ARBA" id="ARBA00022980"/>
    </source>
</evidence>
<dbReference type="EnsemblMetazoa" id="XM_022804137">
    <property type="protein sequence ID" value="XP_022659872"/>
    <property type="gene ID" value="LOC111249801"/>
</dbReference>
<dbReference type="FunCoup" id="A0A7M7K154">
    <property type="interactions" value="548"/>
</dbReference>
<dbReference type="PANTHER" id="PTHR21183:SF18">
    <property type="entry name" value="LARGE RIBOSOMAL SUBUNIT PROTEIN UL29M"/>
    <property type="match status" value="1"/>
</dbReference>
<dbReference type="InParanoid" id="A0A7M7K154"/>
<dbReference type="Proteomes" id="UP000594260">
    <property type="component" value="Unplaced"/>
</dbReference>
<dbReference type="GO" id="GO:0005762">
    <property type="term" value="C:mitochondrial large ribosomal subunit"/>
    <property type="evidence" value="ECO:0007669"/>
    <property type="project" value="TreeGrafter"/>
</dbReference>
<dbReference type="Gene3D" id="6.10.330.20">
    <property type="match status" value="1"/>
</dbReference>
<keyword evidence="4" id="KW-0496">Mitochondrion</keyword>
<dbReference type="GeneID" id="111249801"/>
<keyword evidence="5" id="KW-0687">Ribonucleoprotein</keyword>
<evidence type="ECO:0000256" key="2">
    <source>
        <dbReference type="ARBA" id="ARBA00009254"/>
    </source>
</evidence>
<dbReference type="Pfam" id="PF06984">
    <property type="entry name" value="MRP-L47"/>
    <property type="match status" value="1"/>
</dbReference>
<dbReference type="KEGG" id="vde:111249801"/>
<proteinExistence type="inferred from homology"/>
<accession>A0A7M7K154</accession>
<dbReference type="RefSeq" id="XP_022659872.1">
    <property type="nucleotide sequence ID" value="XM_022804137.1"/>
</dbReference>
<keyword evidence="8" id="KW-1185">Reference proteome</keyword>
<dbReference type="PANTHER" id="PTHR21183">
    <property type="entry name" value="RIBOSOMAL PROTEIN L47, MITOCHONDRIAL-RELATED"/>
    <property type="match status" value="1"/>
</dbReference>
<evidence type="ECO:0000256" key="1">
    <source>
        <dbReference type="ARBA" id="ARBA00004173"/>
    </source>
</evidence>
<name>A0A7M7K154_VARDE</name>
<dbReference type="InterPro" id="IPR010729">
    <property type="entry name" value="Ribosomal_uL29_mit"/>
</dbReference>
<dbReference type="OrthoDB" id="270763at2759"/>
<dbReference type="InterPro" id="IPR038340">
    <property type="entry name" value="MRP-L47_sf"/>
</dbReference>
<evidence type="ECO:0000256" key="6">
    <source>
        <dbReference type="ARBA" id="ARBA00035289"/>
    </source>
</evidence>
<keyword evidence="3" id="KW-0689">Ribosomal protein</keyword>
<dbReference type="GO" id="GO:0003735">
    <property type="term" value="F:structural constituent of ribosome"/>
    <property type="evidence" value="ECO:0007669"/>
    <property type="project" value="InterPro"/>
</dbReference>
<dbReference type="CTD" id="57129"/>
<protein>
    <recommendedName>
        <fullName evidence="6">Large ribosomal subunit protein uL29m</fullName>
    </recommendedName>
</protein>
<organism evidence="7 8">
    <name type="scientific">Varroa destructor</name>
    <name type="common">Honeybee mite</name>
    <dbReference type="NCBI Taxonomy" id="109461"/>
    <lineage>
        <taxon>Eukaryota</taxon>
        <taxon>Metazoa</taxon>
        <taxon>Ecdysozoa</taxon>
        <taxon>Arthropoda</taxon>
        <taxon>Chelicerata</taxon>
        <taxon>Arachnida</taxon>
        <taxon>Acari</taxon>
        <taxon>Parasitiformes</taxon>
        <taxon>Mesostigmata</taxon>
        <taxon>Gamasina</taxon>
        <taxon>Dermanyssoidea</taxon>
        <taxon>Varroidae</taxon>
        <taxon>Varroa</taxon>
    </lineage>
</organism>
<comment type="subcellular location">
    <subcellularLocation>
        <location evidence="1">Mitochondrion</location>
    </subcellularLocation>
</comment>
<evidence type="ECO:0000256" key="4">
    <source>
        <dbReference type="ARBA" id="ARBA00023128"/>
    </source>
</evidence>
<dbReference type="AlphaFoldDB" id="A0A7M7K154"/>
<evidence type="ECO:0000313" key="8">
    <source>
        <dbReference type="Proteomes" id="UP000594260"/>
    </source>
</evidence>
<comment type="similarity">
    <text evidence="2">Belongs to the universal ribosomal protein uL29 family.</text>
</comment>
<reference evidence="7" key="1">
    <citation type="submission" date="2021-01" db="UniProtKB">
        <authorList>
            <consortium name="EnsemblMetazoa"/>
        </authorList>
    </citation>
    <scope>IDENTIFICATION</scope>
</reference>
<sequence>MPLFIQQFGAFRRCARIFAEVRFFNSHTVSSPSKTSKDVENKKEEFTNVDGLKEFFDSPENFGAFEVKHGRSWNLHELRIKSNSDLHKLWYVLLKERNLLLTLEAAAKNEIEIMPSPERLDKVEESMTNLESVVRERNKAYFDLEVGESGERPVQNKLDWMGIVKKTRLSEHWMPQRYNSSYNRKYPLPFNDKNQNWFLQRYRELEMKRKERLDQANRRRVRRQFELFPDVDVTELKRRFPDIDVEKIQKEVQGKLLFP</sequence>